<evidence type="ECO:0000313" key="2">
    <source>
        <dbReference type="Proteomes" id="UP000752172"/>
    </source>
</evidence>
<dbReference type="AlphaFoldDB" id="A0A921NEV3"/>
<sequence length="122" mass="14503">MKTKAPSMSIIRGLLFTYDIENTDDLKREERIASVDANNEKELVELFNDLTKPEFLIYTRPEQDWFISSIEHFLETGDSFDSVFKTMTTYFSTEIADQRQFMRVLLRCLYYYKLETEAGERI</sequence>
<dbReference type="RefSeq" id="WP_278914997.1">
    <property type="nucleotide sequence ID" value="NZ_DYTS01000026.1"/>
</dbReference>
<evidence type="ECO:0000313" key="1">
    <source>
        <dbReference type="EMBL" id="HJH17380.1"/>
    </source>
</evidence>
<proteinExistence type="predicted"/>
<organism evidence="1 2">
    <name type="scientific">Pseudomonas lactis</name>
    <dbReference type="NCBI Taxonomy" id="1615674"/>
    <lineage>
        <taxon>Bacteria</taxon>
        <taxon>Pseudomonadati</taxon>
        <taxon>Pseudomonadota</taxon>
        <taxon>Gammaproteobacteria</taxon>
        <taxon>Pseudomonadales</taxon>
        <taxon>Pseudomonadaceae</taxon>
        <taxon>Pseudomonas</taxon>
    </lineage>
</organism>
<reference evidence="1" key="2">
    <citation type="submission" date="2021-09" db="EMBL/GenBank/DDBJ databases">
        <authorList>
            <person name="Gilroy R."/>
        </authorList>
    </citation>
    <scope>NUCLEOTIDE SEQUENCE</scope>
    <source>
        <strain evidence="1">ChiSjej2B20-17149</strain>
    </source>
</reference>
<reference evidence="1" key="1">
    <citation type="journal article" date="2021" name="PeerJ">
        <title>Extensive microbial diversity within the chicken gut microbiome revealed by metagenomics and culture.</title>
        <authorList>
            <person name="Gilroy R."/>
            <person name="Ravi A."/>
            <person name="Getino M."/>
            <person name="Pursley I."/>
            <person name="Horton D.L."/>
            <person name="Alikhan N.F."/>
            <person name="Baker D."/>
            <person name="Gharbi K."/>
            <person name="Hall N."/>
            <person name="Watson M."/>
            <person name="Adriaenssens E.M."/>
            <person name="Foster-Nyarko E."/>
            <person name="Jarju S."/>
            <person name="Secka A."/>
            <person name="Antonio M."/>
            <person name="Oren A."/>
            <person name="Chaudhuri R.R."/>
            <person name="La Ragione R."/>
            <person name="Hildebrand F."/>
            <person name="Pallen M.J."/>
        </authorList>
    </citation>
    <scope>NUCLEOTIDE SEQUENCE</scope>
    <source>
        <strain evidence="1">ChiSjej2B20-17149</strain>
    </source>
</reference>
<dbReference type="Proteomes" id="UP000752172">
    <property type="component" value="Unassembled WGS sequence"/>
</dbReference>
<protein>
    <submittedName>
        <fullName evidence="1">Uncharacterized protein</fullName>
    </submittedName>
</protein>
<name>A0A921NEV3_9PSED</name>
<accession>A0A921NEV3</accession>
<comment type="caution">
    <text evidence="1">The sequence shown here is derived from an EMBL/GenBank/DDBJ whole genome shotgun (WGS) entry which is preliminary data.</text>
</comment>
<gene>
    <name evidence="1" type="ORF">K8W20_01525</name>
</gene>
<dbReference type="EMBL" id="DYTS01000026">
    <property type="protein sequence ID" value="HJH17380.1"/>
    <property type="molecule type" value="Genomic_DNA"/>
</dbReference>